<feature type="binding site" evidence="10">
    <location>
        <begin position="274"/>
        <end position="275"/>
    </location>
    <ligand>
        <name>L-histidine</name>
        <dbReference type="ChEBI" id="CHEBI:57595"/>
    </ligand>
</feature>
<comment type="subcellular location">
    <subcellularLocation>
        <location evidence="1 9">Cytoplasm</location>
    </subcellularLocation>
</comment>
<comment type="miscellaneous">
    <text evidence="9">This function is generally fulfilled by the C-terminal part of HisG, which is missing in some bacteria such as this one.</text>
</comment>
<evidence type="ECO:0000256" key="4">
    <source>
        <dbReference type="ARBA" id="ARBA00020397"/>
    </source>
</evidence>
<dbReference type="AlphaFoldDB" id="A0A1I0RHR1"/>
<keyword evidence="13" id="KW-1185">Reference proteome</keyword>
<feature type="binding site" evidence="10">
    <location>
        <begin position="81"/>
        <end position="83"/>
    </location>
    <ligand>
        <name>L-histidine</name>
        <dbReference type="ChEBI" id="CHEBI:57595"/>
    </ligand>
</feature>
<dbReference type="OrthoDB" id="9800814at2"/>
<dbReference type="InterPro" id="IPR045864">
    <property type="entry name" value="aa-tRNA-synth_II/BPL/LPL"/>
</dbReference>
<dbReference type="GO" id="GO:0004821">
    <property type="term" value="F:histidine-tRNA ligase activity"/>
    <property type="evidence" value="ECO:0007669"/>
    <property type="project" value="TreeGrafter"/>
</dbReference>
<feature type="domain" description="Class II Histidinyl-tRNA synthetase (HisRS)-like catalytic core" evidence="11">
    <location>
        <begin position="11"/>
        <end position="320"/>
    </location>
</feature>
<dbReference type="GO" id="GO:0005737">
    <property type="term" value="C:cytoplasm"/>
    <property type="evidence" value="ECO:0007669"/>
    <property type="project" value="UniProtKB-SubCell"/>
</dbReference>
<evidence type="ECO:0000256" key="8">
    <source>
        <dbReference type="ARBA" id="ARBA00025246"/>
    </source>
</evidence>
<dbReference type="InterPro" id="IPR004517">
    <property type="entry name" value="HisZ"/>
</dbReference>
<comment type="subunit">
    <text evidence="9">Heteromultimer composed of HisG and HisZ subunits.</text>
</comment>
<dbReference type="SUPFAM" id="SSF55681">
    <property type="entry name" value="Class II aaRS and biotin synthetases"/>
    <property type="match status" value="1"/>
</dbReference>
<dbReference type="EMBL" id="FOJI01000016">
    <property type="protein sequence ID" value="SEW40415.1"/>
    <property type="molecule type" value="Genomic_DNA"/>
</dbReference>
<proteinExistence type="inferred from homology"/>
<dbReference type="Gene3D" id="3.30.930.10">
    <property type="entry name" value="Bira Bifunctional Protein, Domain 2"/>
    <property type="match status" value="1"/>
</dbReference>
<dbReference type="RefSeq" id="WP_092456331.1">
    <property type="nucleotide sequence ID" value="NZ_FOJI01000016.1"/>
</dbReference>
<evidence type="ECO:0000256" key="2">
    <source>
        <dbReference type="ARBA" id="ARBA00004667"/>
    </source>
</evidence>
<dbReference type="STRING" id="99656.SAMN05421659_1168"/>
<dbReference type="GO" id="GO:0000105">
    <property type="term" value="P:L-histidine biosynthetic process"/>
    <property type="evidence" value="ECO:0007669"/>
    <property type="project" value="UniProtKB-UniRule"/>
</dbReference>
<name>A0A1I0RHR1_9FIRM</name>
<comment type="similarity">
    <text evidence="3 9">Belongs to the class-II aminoacyl-tRNA synthetase family. HisZ subfamily.</text>
</comment>
<evidence type="ECO:0000313" key="12">
    <source>
        <dbReference type="EMBL" id="SEW40415.1"/>
    </source>
</evidence>
<dbReference type="InterPro" id="IPR041715">
    <property type="entry name" value="HisRS-like_core"/>
</dbReference>
<comment type="function">
    <text evidence="8 9">Required for the first step of histidine biosynthesis. May allow the feedback regulation of ATP phosphoribosyltransferase activity by histidine.</text>
</comment>
<sequence length="423" mass="47504">MKKKLLHTPEGVRDIHNEECAKKLVLQSRIHDVLNLYGYSDIQTPTFEFFDIFNKERGSVSSNEMFKFFDRDGKTLVLRPDMTPSIARTAAKYYGETNSTLKLCYLGNTFINNSSYQGRLKETTQMGAELIGDDSLDADAEVIAMVIDCLLNSGLKEFQVEIGQVQFLKGLLNEAGISDDAEEELCELILNKSYFGVEELLNTQNIDRKIAETLLLLPQLFGSVEVLEKAKTLSSNPQSLAAIKRLEDLYQLLKVYGYEKYITFDLGMLSKHAYYTGVIFNAYTYGTGDSVVKGGRYDKLIGQFGSDKASIGFSITVDQLMIALERQKIDIPLDKSGTLVLYKSDDRNISIHLSKYIRSIGTNVNMIHHDFAKNIKEYIEYAKSTNLDQILNIKTDKEVEIINVATGVSRIANISSLMGGNNE</sequence>
<reference evidence="12 13" key="1">
    <citation type="submission" date="2016-10" db="EMBL/GenBank/DDBJ databases">
        <authorList>
            <person name="de Groot N.N."/>
        </authorList>
    </citation>
    <scope>NUCLEOTIDE SEQUENCE [LARGE SCALE GENOMIC DNA]</scope>
    <source>
        <strain evidence="12 13">DSM 9179</strain>
    </source>
</reference>
<evidence type="ECO:0000256" key="7">
    <source>
        <dbReference type="ARBA" id="ARBA00023102"/>
    </source>
</evidence>
<evidence type="ECO:0000259" key="11">
    <source>
        <dbReference type="Pfam" id="PF13393"/>
    </source>
</evidence>
<evidence type="ECO:0000256" key="9">
    <source>
        <dbReference type="HAMAP-Rule" id="MF_00125"/>
    </source>
</evidence>
<dbReference type="PIRSF" id="PIRSF001549">
    <property type="entry name" value="His-tRNA_synth"/>
    <property type="match status" value="1"/>
</dbReference>
<keyword evidence="12" id="KW-0808">Transferase</keyword>
<evidence type="ECO:0000256" key="1">
    <source>
        <dbReference type="ARBA" id="ARBA00004496"/>
    </source>
</evidence>
<dbReference type="PANTHER" id="PTHR43707">
    <property type="entry name" value="HISTIDYL-TRNA SYNTHETASE"/>
    <property type="match status" value="1"/>
</dbReference>
<gene>
    <name evidence="9" type="primary">hisZ</name>
    <name evidence="12" type="ORF">SAMN05421659_1168</name>
</gene>
<evidence type="ECO:0000256" key="6">
    <source>
        <dbReference type="ARBA" id="ARBA00022605"/>
    </source>
</evidence>
<evidence type="ECO:0000256" key="10">
    <source>
        <dbReference type="PIRSR" id="PIRSR001549-1"/>
    </source>
</evidence>
<dbReference type="NCBIfam" id="TIGR00443">
    <property type="entry name" value="hisZ_biosyn_reg"/>
    <property type="match status" value="1"/>
</dbReference>
<dbReference type="InterPro" id="IPR004516">
    <property type="entry name" value="HisRS/HisZ"/>
</dbReference>
<protein>
    <recommendedName>
        <fullName evidence="4 9">ATP phosphoribosyltransferase regulatory subunit</fullName>
    </recommendedName>
</protein>
<accession>A0A1I0RHR1</accession>
<dbReference type="CDD" id="cd00773">
    <property type="entry name" value="HisRS-like_core"/>
    <property type="match status" value="1"/>
</dbReference>
<keyword evidence="5 9" id="KW-0963">Cytoplasm</keyword>
<dbReference type="GO" id="GO:0006427">
    <property type="term" value="P:histidyl-tRNA aminoacylation"/>
    <property type="evidence" value="ECO:0007669"/>
    <property type="project" value="TreeGrafter"/>
</dbReference>
<keyword evidence="7 9" id="KW-0368">Histidine biosynthesis</keyword>
<dbReference type="PANTHER" id="PTHR43707:SF6">
    <property type="entry name" value="ATP PHOSPHORIBOSYLTRANSFERASE REGULATORY SUBUNIT"/>
    <property type="match status" value="1"/>
</dbReference>
<dbReference type="UniPathway" id="UPA00031">
    <property type="reaction ID" value="UER00006"/>
</dbReference>
<feature type="binding site" evidence="10">
    <location>
        <position position="125"/>
    </location>
    <ligand>
        <name>L-histidine</name>
        <dbReference type="ChEBI" id="CHEBI:57595"/>
    </ligand>
</feature>
<organism evidence="12 13">
    <name type="scientific">[Clostridium] fimetarium</name>
    <dbReference type="NCBI Taxonomy" id="99656"/>
    <lineage>
        <taxon>Bacteria</taxon>
        <taxon>Bacillati</taxon>
        <taxon>Bacillota</taxon>
        <taxon>Clostridia</taxon>
        <taxon>Lachnospirales</taxon>
        <taxon>Lachnospiraceae</taxon>
    </lineage>
</organism>
<dbReference type="GO" id="GO:0016757">
    <property type="term" value="F:glycosyltransferase activity"/>
    <property type="evidence" value="ECO:0007669"/>
    <property type="project" value="UniProtKB-KW"/>
</dbReference>
<dbReference type="GO" id="GO:0140096">
    <property type="term" value="F:catalytic activity, acting on a protein"/>
    <property type="evidence" value="ECO:0007669"/>
    <property type="project" value="UniProtKB-ARBA"/>
</dbReference>
<comment type="pathway">
    <text evidence="2 9">Amino-acid biosynthesis; L-histidine biosynthesis; L-histidine from 5-phospho-alpha-D-ribose 1-diphosphate: step 1/9.</text>
</comment>
<evidence type="ECO:0000256" key="3">
    <source>
        <dbReference type="ARBA" id="ARBA00005539"/>
    </source>
</evidence>
<dbReference type="HAMAP" id="MF_00125">
    <property type="entry name" value="HisZ"/>
    <property type="match status" value="1"/>
</dbReference>
<keyword evidence="12" id="KW-0328">Glycosyltransferase</keyword>
<evidence type="ECO:0000256" key="5">
    <source>
        <dbReference type="ARBA" id="ARBA00022490"/>
    </source>
</evidence>
<evidence type="ECO:0000313" key="13">
    <source>
        <dbReference type="Proteomes" id="UP000199701"/>
    </source>
</evidence>
<dbReference type="Proteomes" id="UP000199701">
    <property type="component" value="Unassembled WGS sequence"/>
</dbReference>
<keyword evidence="6 9" id="KW-0028">Amino-acid biosynthesis</keyword>
<feature type="binding site" evidence="10">
    <location>
        <position position="129"/>
    </location>
    <ligand>
        <name>L-histidine</name>
        <dbReference type="ChEBI" id="CHEBI:57595"/>
    </ligand>
</feature>
<dbReference type="Pfam" id="PF13393">
    <property type="entry name" value="tRNA-synt_His"/>
    <property type="match status" value="1"/>
</dbReference>